<gene>
    <name evidence="6 7" type="primary">xseB</name>
    <name evidence="7" type="ORF">GCM10017161_08060</name>
</gene>
<reference evidence="7" key="2">
    <citation type="submission" date="2020-09" db="EMBL/GenBank/DDBJ databases">
        <authorList>
            <person name="Sun Q."/>
            <person name="Kim S."/>
        </authorList>
    </citation>
    <scope>NUCLEOTIDE SEQUENCE</scope>
    <source>
        <strain evidence="7">KCTC 42731</strain>
    </source>
</reference>
<dbReference type="InterPro" id="IPR003761">
    <property type="entry name" value="Exonuc_VII_S"/>
</dbReference>
<dbReference type="InterPro" id="IPR037004">
    <property type="entry name" value="Exonuc_VII_ssu_sf"/>
</dbReference>
<comment type="similarity">
    <text evidence="1 6">Belongs to the XseB family.</text>
</comment>
<protein>
    <recommendedName>
        <fullName evidence="6">Exodeoxyribonuclease 7 small subunit</fullName>
        <ecNumber evidence="6">3.1.11.6</ecNumber>
    </recommendedName>
    <alternativeName>
        <fullName evidence="6">Exodeoxyribonuclease VII small subunit</fullName>
        <shortName evidence="6">Exonuclease VII small subunit</shortName>
    </alternativeName>
</protein>
<dbReference type="Pfam" id="PF02609">
    <property type="entry name" value="Exonuc_VII_S"/>
    <property type="match status" value="1"/>
</dbReference>
<dbReference type="Gene3D" id="1.10.287.1040">
    <property type="entry name" value="Exonuclease VII, small subunit"/>
    <property type="match status" value="1"/>
</dbReference>
<comment type="subunit">
    <text evidence="6">Heterooligomer composed of large and small subunits.</text>
</comment>
<keyword evidence="3 6" id="KW-0540">Nuclease</keyword>
<keyword evidence="2 6" id="KW-0963">Cytoplasm</keyword>
<evidence type="ECO:0000256" key="1">
    <source>
        <dbReference type="ARBA" id="ARBA00009998"/>
    </source>
</evidence>
<dbReference type="PIRSF" id="PIRSF006488">
    <property type="entry name" value="Exonuc_VII_S"/>
    <property type="match status" value="1"/>
</dbReference>
<dbReference type="RefSeq" id="WP_189767530.1">
    <property type="nucleotide sequence ID" value="NZ_BNCK01000002.1"/>
</dbReference>
<organism evidence="7 8">
    <name type="scientific">Thalassotalea marina</name>
    <dbReference type="NCBI Taxonomy" id="1673741"/>
    <lineage>
        <taxon>Bacteria</taxon>
        <taxon>Pseudomonadati</taxon>
        <taxon>Pseudomonadota</taxon>
        <taxon>Gammaproteobacteria</taxon>
        <taxon>Alteromonadales</taxon>
        <taxon>Colwelliaceae</taxon>
        <taxon>Thalassotalea</taxon>
    </lineage>
</organism>
<comment type="catalytic activity">
    <reaction evidence="6">
        <text>Exonucleolytic cleavage in either 5'- to 3'- or 3'- to 5'-direction to yield nucleoside 5'-phosphates.</text>
        <dbReference type="EC" id="3.1.11.6"/>
    </reaction>
</comment>
<evidence type="ECO:0000256" key="6">
    <source>
        <dbReference type="HAMAP-Rule" id="MF_00337"/>
    </source>
</evidence>
<dbReference type="GO" id="GO:0006308">
    <property type="term" value="P:DNA catabolic process"/>
    <property type="evidence" value="ECO:0007669"/>
    <property type="project" value="UniProtKB-UniRule"/>
</dbReference>
<comment type="function">
    <text evidence="6">Bidirectionally degrades single-stranded DNA into large acid-insoluble oligonucleotides, which are then degraded further into small acid-soluble oligonucleotides.</text>
</comment>
<dbReference type="NCBIfam" id="TIGR01280">
    <property type="entry name" value="xseB"/>
    <property type="match status" value="1"/>
</dbReference>
<comment type="subcellular location">
    <subcellularLocation>
        <location evidence="6">Cytoplasm</location>
    </subcellularLocation>
</comment>
<dbReference type="PANTHER" id="PTHR34137:SF1">
    <property type="entry name" value="EXODEOXYRIBONUCLEASE 7 SMALL SUBUNIT"/>
    <property type="match status" value="1"/>
</dbReference>
<keyword evidence="8" id="KW-1185">Reference proteome</keyword>
<dbReference type="HAMAP" id="MF_00337">
    <property type="entry name" value="Exonuc_7_S"/>
    <property type="match status" value="1"/>
</dbReference>
<evidence type="ECO:0000256" key="3">
    <source>
        <dbReference type="ARBA" id="ARBA00022722"/>
    </source>
</evidence>
<dbReference type="NCBIfam" id="NF002140">
    <property type="entry name" value="PRK00977.1-4"/>
    <property type="match status" value="1"/>
</dbReference>
<dbReference type="PANTHER" id="PTHR34137">
    <property type="entry name" value="EXODEOXYRIBONUCLEASE 7 SMALL SUBUNIT"/>
    <property type="match status" value="1"/>
</dbReference>
<accession>A0A919EIM1</accession>
<reference evidence="7" key="1">
    <citation type="journal article" date="2014" name="Int. J. Syst. Evol. Microbiol.">
        <title>Complete genome sequence of Corynebacterium casei LMG S-19264T (=DSM 44701T), isolated from a smear-ripened cheese.</title>
        <authorList>
            <consortium name="US DOE Joint Genome Institute (JGI-PGF)"/>
            <person name="Walter F."/>
            <person name="Albersmeier A."/>
            <person name="Kalinowski J."/>
            <person name="Ruckert C."/>
        </authorList>
    </citation>
    <scope>NUCLEOTIDE SEQUENCE</scope>
    <source>
        <strain evidence="7">KCTC 42731</strain>
    </source>
</reference>
<keyword evidence="4 6" id="KW-0378">Hydrolase</keyword>
<evidence type="ECO:0000313" key="7">
    <source>
        <dbReference type="EMBL" id="GHF83177.1"/>
    </source>
</evidence>
<name>A0A919EIM1_9GAMM</name>
<evidence type="ECO:0000313" key="8">
    <source>
        <dbReference type="Proteomes" id="UP000623842"/>
    </source>
</evidence>
<comment type="caution">
    <text evidence="7">The sequence shown here is derived from an EMBL/GenBank/DDBJ whole genome shotgun (WGS) entry which is preliminary data.</text>
</comment>
<dbReference type="SUPFAM" id="SSF116842">
    <property type="entry name" value="XseB-like"/>
    <property type="match status" value="1"/>
</dbReference>
<dbReference type="Proteomes" id="UP000623842">
    <property type="component" value="Unassembled WGS sequence"/>
</dbReference>
<evidence type="ECO:0000256" key="5">
    <source>
        <dbReference type="ARBA" id="ARBA00022839"/>
    </source>
</evidence>
<evidence type="ECO:0000256" key="4">
    <source>
        <dbReference type="ARBA" id="ARBA00022801"/>
    </source>
</evidence>
<dbReference type="GO" id="GO:0005829">
    <property type="term" value="C:cytosol"/>
    <property type="evidence" value="ECO:0007669"/>
    <property type="project" value="TreeGrafter"/>
</dbReference>
<dbReference type="GO" id="GO:0008855">
    <property type="term" value="F:exodeoxyribonuclease VII activity"/>
    <property type="evidence" value="ECO:0007669"/>
    <property type="project" value="UniProtKB-UniRule"/>
</dbReference>
<evidence type="ECO:0000256" key="2">
    <source>
        <dbReference type="ARBA" id="ARBA00022490"/>
    </source>
</evidence>
<dbReference type="EMBL" id="BNCK01000002">
    <property type="protein sequence ID" value="GHF83177.1"/>
    <property type="molecule type" value="Genomic_DNA"/>
</dbReference>
<proteinExistence type="inferred from homology"/>
<dbReference type="EC" id="3.1.11.6" evidence="6"/>
<sequence>MARKKIENLSFEEALVELESIVDSLEKGDLNLEDSMTLFERGLSLSQISQVKLKDAEQKVQILMQRHQDSSLADFQPEETE</sequence>
<dbReference type="GO" id="GO:0009318">
    <property type="term" value="C:exodeoxyribonuclease VII complex"/>
    <property type="evidence" value="ECO:0007669"/>
    <property type="project" value="UniProtKB-UniRule"/>
</dbReference>
<dbReference type="AlphaFoldDB" id="A0A919EIM1"/>
<keyword evidence="5 6" id="KW-0269">Exonuclease</keyword>